<dbReference type="SUPFAM" id="SSF46955">
    <property type="entry name" value="Putative DNA-binding domain"/>
    <property type="match status" value="1"/>
</dbReference>
<dbReference type="AlphaFoldDB" id="A0A174RA23"/>
<evidence type="ECO:0000313" key="3">
    <source>
        <dbReference type="Proteomes" id="UP000095766"/>
    </source>
</evidence>
<evidence type="ECO:0000313" key="2">
    <source>
        <dbReference type="EMBL" id="CUP82264.1"/>
    </source>
</evidence>
<organism evidence="2 3">
    <name type="scientific">Bacteroides uniformis</name>
    <dbReference type="NCBI Taxonomy" id="820"/>
    <lineage>
        <taxon>Bacteria</taxon>
        <taxon>Pseudomonadati</taxon>
        <taxon>Bacteroidota</taxon>
        <taxon>Bacteroidia</taxon>
        <taxon>Bacteroidales</taxon>
        <taxon>Bacteroidaceae</taxon>
        <taxon>Bacteroides</taxon>
    </lineage>
</organism>
<feature type="domain" description="Helix-turn-helix" evidence="1">
    <location>
        <begin position="40"/>
        <end position="88"/>
    </location>
</feature>
<sequence>MEIITMESAAYKELTAKIDLITGYIRRSEEKKDEAAAEVWMSSRELKGLLGISTRTLQRLRDNKRISYAIFGGACRYPVSEVERLVKESIYNCDARTVEEFKRNYLLRTGGGQKK</sequence>
<dbReference type="RefSeq" id="WP_057253397.1">
    <property type="nucleotide sequence ID" value="NZ_CZAO01000011.1"/>
</dbReference>
<dbReference type="InterPro" id="IPR009061">
    <property type="entry name" value="DNA-bd_dom_put_sf"/>
</dbReference>
<dbReference type="EMBL" id="CZAO01000011">
    <property type="protein sequence ID" value="CUP82264.1"/>
    <property type="molecule type" value="Genomic_DNA"/>
</dbReference>
<accession>A0A174RA23</accession>
<dbReference type="Pfam" id="PF12728">
    <property type="entry name" value="HTH_17"/>
    <property type="match status" value="1"/>
</dbReference>
<gene>
    <name evidence="2" type="ORF">ERS852510_02419</name>
</gene>
<dbReference type="PANTHER" id="PTHR34585:SF22">
    <property type="entry name" value="HELIX-TURN-HELIX DOMAIN-CONTAINING PROTEIN"/>
    <property type="match status" value="1"/>
</dbReference>
<dbReference type="InterPro" id="IPR041657">
    <property type="entry name" value="HTH_17"/>
</dbReference>
<proteinExistence type="predicted"/>
<reference evidence="2 3" key="1">
    <citation type="submission" date="2015-09" db="EMBL/GenBank/DDBJ databases">
        <authorList>
            <consortium name="Pathogen Informatics"/>
        </authorList>
    </citation>
    <scope>NUCLEOTIDE SEQUENCE [LARGE SCALE GENOMIC DNA]</scope>
    <source>
        <strain evidence="2 3">2789STDY5834898</strain>
    </source>
</reference>
<protein>
    <submittedName>
        <fullName evidence="2">DNA binding domain-containing protein</fullName>
    </submittedName>
</protein>
<evidence type="ECO:0000259" key="1">
    <source>
        <dbReference type="Pfam" id="PF12728"/>
    </source>
</evidence>
<name>A0A174RA23_BACUN</name>
<dbReference type="Proteomes" id="UP000095766">
    <property type="component" value="Unassembled WGS sequence"/>
</dbReference>
<dbReference type="PANTHER" id="PTHR34585">
    <property type="match status" value="1"/>
</dbReference>